<protein>
    <submittedName>
        <fullName evidence="12">ABC transporter ATP-binding protein</fullName>
    </submittedName>
</protein>
<evidence type="ECO:0000256" key="4">
    <source>
        <dbReference type="ARBA" id="ARBA00022475"/>
    </source>
</evidence>
<dbReference type="Pfam" id="PF00005">
    <property type="entry name" value="ABC_tran"/>
    <property type="match status" value="1"/>
</dbReference>
<reference evidence="12" key="1">
    <citation type="submission" date="2020-02" db="EMBL/GenBank/DDBJ databases">
        <authorList>
            <person name="Fontana A."/>
            <person name="Patrone V."/>
            <person name="Morelli L."/>
        </authorList>
    </citation>
    <scope>NUCLEOTIDE SEQUENCE</scope>
    <source>
        <strain evidence="11">CCUG 30943</strain>
        <strain evidence="12">CCUG 43002</strain>
    </source>
</reference>
<dbReference type="PANTHER" id="PTHR43297:SF14">
    <property type="entry name" value="ATPASE AAA-TYPE CORE DOMAIN-CONTAINING PROTEIN"/>
    <property type="match status" value="1"/>
</dbReference>
<evidence type="ECO:0000313" key="12">
    <source>
        <dbReference type="EMBL" id="MBJ7638707.1"/>
    </source>
</evidence>
<dbReference type="PANTHER" id="PTHR43297">
    <property type="entry name" value="OLIGOPEPTIDE TRANSPORT ATP-BINDING PROTEIN APPD"/>
    <property type="match status" value="1"/>
</dbReference>
<keyword evidence="5" id="KW-0997">Cell inner membrane</keyword>
<gene>
    <name evidence="12" type="ORF">HAU20_04805</name>
    <name evidence="11" type="ORF">HAU43_07405</name>
</gene>
<evidence type="ECO:0000256" key="7">
    <source>
        <dbReference type="ARBA" id="ARBA00022840"/>
    </source>
</evidence>
<dbReference type="InterPro" id="IPR050388">
    <property type="entry name" value="ABC_Ni/Peptide_Import"/>
</dbReference>
<dbReference type="InterPro" id="IPR003593">
    <property type="entry name" value="AAA+_ATPase"/>
</dbReference>
<proteinExistence type="inferred from homology"/>
<evidence type="ECO:0000256" key="6">
    <source>
        <dbReference type="ARBA" id="ARBA00022741"/>
    </source>
</evidence>
<dbReference type="Proteomes" id="UP000728106">
    <property type="component" value="Unassembled WGS sequence"/>
</dbReference>
<organism evidence="12 13">
    <name type="scientific">Weissella confusa</name>
    <name type="common">Lactobacillus confusus</name>
    <dbReference type="NCBI Taxonomy" id="1583"/>
    <lineage>
        <taxon>Bacteria</taxon>
        <taxon>Bacillati</taxon>
        <taxon>Bacillota</taxon>
        <taxon>Bacilli</taxon>
        <taxon>Lactobacillales</taxon>
        <taxon>Lactobacillaceae</taxon>
        <taxon>Weissella</taxon>
    </lineage>
</organism>
<feature type="domain" description="ABC transporter" evidence="10">
    <location>
        <begin position="6"/>
        <end position="252"/>
    </location>
</feature>
<dbReference type="InterPro" id="IPR027417">
    <property type="entry name" value="P-loop_NTPase"/>
</dbReference>
<dbReference type="AlphaFoldDB" id="A0A4Z0RJ15"/>
<evidence type="ECO:0000256" key="2">
    <source>
        <dbReference type="ARBA" id="ARBA00005417"/>
    </source>
</evidence>
<dbReference type="SMART" id="SM00382">
    <property type="entry name" value="AAA"/>
    <property type="match status" value="1"/>
</dbReference>
<evidence type="ECO:0000256" key="5">
    <source>
        <dbReference type="ARBA" id="ARBA00022519"/>
    </source>
</evidence>
<comment type="subcellular location">
    <subcellularLocation>
        <location evidence="1">Cell membrane</location>
        <topology evidence="1">Peripheral membrane protein</topology>
    </subcellularLocation>
</comment>
<evidence type="ECO:0000313" key="11">
    <source>
        <dbReference type="EMBL" id="MBJ7632910.1"/>
    </source>
</evidence>
<evidence type="ECO:0000256" key="1">
    <source>
        <dbReference type="ARBA" id="ARBA00004202"/>
    </source>
</evidence>
<dbReference type="GO" id="GO:0016887">
    <property type="term" value="F:ATP hydrolysis activity"/>
    <property type="evidence" value="ECO:0007669"/>
    <property type="project" value="InterPro"/>
</dbReference>
<evidence type="ECO:0000313" key="13">
    <source>
        <dbReference type="Proteomes" id="UP000728106"/>
    </source>
</evidence>
<dbReference type="GO" id="GO:0005886">
    <property type="term" value="C:plasma membrane"/>
    <property type="evidence" value="ECO:0007669"/>
    <property type="project" value="UniProtKB-SubCell"/>
</dbReference>
<accession>A0A4Z0RJ15</accession>
<dbReference type="EMBL" id="JAAOCX010000008">
    <property type="protein sequence ID" value="MBJ7632910.1"/>
    <property type="molecule type" value="Genomic_DNA"/>
</dbReference>
<dbReference type="EMBL" id="JAAOCP010000005">
    <property type="protein sequence ID" value="MBJ7638707.1"/>
    <property type="molecule type" value="Genomic_DNA"/>
</dbReference>
<reference evidence="12 13" key="2">
    <citation type="journal article" date="2021" name="Int. J. Food Microbiol.">
        <title>Safety demonstration of a microbial species for use in the food chain: Weissella confusa.</title>
        <authorList>
            <person name="Bourdichon F."/>
            <person name="Patrone V."/>
            <person name="Fontana A."/>
            <person name="Milani G."/>
            <person name="Morelli L."/>
        </authorList>
    </citation>
    <scope>NUCLEOTIDE SEQUENCE [LARGE SCALE GENOMIC DNA]</scope>
    <source>
        <strain evidence="11">CCUG 30943</strain>
        <strain evidence="12 13">CCUG 43002</strain>
    </source>
</reference>
<dbReference type="SUPFAM" id="SSF52540">
    <property type="entry name" value="P-loop containing nucleoside triphosphate hydrolases"/>
    <property type="match status" value="1"/>
</dbReference>
<keyword evidence="4" id="KW-1003">Cell membrane</keyword>
<evidence type="ECO:0000256" key="9">
    <source>
        <dbReference type="ARBA" id="ARBA00023136"/>
    </source>
</evidence>
<sequence length="263" mass="28989">MADPMIIIENLGVTVRNKQRDNKSILQGVNLTLTKNTVLGLVGESGSGKTMTMRALLGLLPSEAIISADTWQLNGVAYPVGRRLPIKMAMVFQDPLTGLNPVRTVGYHLEEVIKRTHPEYSRVKRQALAIMALEKVEIAKPQNRLGQYPHELSGGLRQRVLIAMALLAEPDLLIADEPTTALDVTVQAQILGLIKRLQQTEHLTVIFISHDLSVVSAIADEVVVMREGRVVEFGDVNKIFTNPTDAYTQRLVSLVSGERGRIK</sequence>
<evidence type="ECO:0000256" key="3">
    <source>
        <dbReference type="ARBA" id="ARBA00022448"/>
    </source>
</evidence>
<evidence type="ECO:0000256" key="8">
    <source>
        <dbReference type="ARBA" id="ARBA00022967"/>
    </source>
</evidence>
<dbReference type="GO" id="GO:0005524">
    <property type="term" value="F:ATP binding"/>
    <property type="evidence" value="ECO:0007669"/>
    <property type="project" value="UniProtKB-KW"/>
</dbReference>
<comment type="similarity">
    <text evidence="2">Belongs to the ABC transporter superfamily.</text>
</comment>
<keyword evidence="7 12" id="KW-0067">ATP-binding</keyword>
<comment type="caution">
    <text evidence="12">The sequence shown here is derived from an EMBL/GenBank/DDBJ whole genome shotgun (WGS) entry which is preliminary data.</text>
</comment>
<dbReference type="CDD" id="cd03257">
    <property type="entry name" value="ABC_NikE_OppD_transporters"/>
    <property type="match status" value="1"/>
</dbReference>
<keyword evidence="3" id="KW-0813">Transport</keyword>
<dbReference type="RefSeq" id="WP_135391050.1">
    <property type="nucleotide sequence ID" value="NZ_JAAOCP010000005.1"/>
</dbReference>
<evidence type="ECO:0000259" key="10">
    <source>
        <dbReference type="PROSITE" id="PS50893"/>
    </source>
</evidence>
<dbReference type="PROSITE" id="PS50893">
    <property type="entry name" value="ABC_TRANSPORTER_2"/>
    <property type="match status" value="1"/>
</dbReference>
<keyword evidence="6" id="KW-0547">Nucleotide-binding</keyword>
<keyword evidence="13" id="KW-1185">Reference proteome</keyword>
<keyword evidence="8" id="KW-1278">Translocase</keyword>
<name>A0A4Z0RJ15_WEICO</name>
<dbReference type="InterPro" id="IPR003439">
    <property type="entry name" value="ABC_transporter-like_ATP-bd"/>
</dbReference>
<dbReference type="Gene3D" id="3.40.50.300">
    <property type="entry name" value="P-loop containing nucleotide triphosphate hydrolases"/>
    <property type="match status" value="1"/>
</dbReference>
<keyword evidence="9" id="KW-0472">Membrane</keyword>
<dbReference type="Proteomes" id="UP000808038">
    <property type="component" value="Unassembled WGS sequence"/>
</dbReference>